<evidence type="ECO:0000313" key="1">
    <source>
        <dbReference type="EMBL" id="MFA9476796.1"/>
    </source>
</evidence>
<dbReference type="RefSeq" id="WP_425343722.1">
    <property type="nucleotide sequence ID" value="NZ_JBGUBD010000001.1"/>
</dbReference>
<protein>
    <submittedName>
        <fullName evidence="1">Uncharacterized protein</fullName>
    </submittedName>
</protein>
<dbReference type="EMBL" id="JBGUBD010000001">
    <property type="protein sequence ID" value="MFA9476796.1"/>
    <property type="molecule type" value="Genomic_DNA"/>
</dbReference>
<dbReference type="InterPro" id="IPR036709">
    <property type="entry name" value="Autotransporte_beta_dom_sf"/>
</dbReference>
<dbReference type="Proteomes" id="UP001575105">
    <property type="component" value="Unassembled WGS sequence"/>
</dbReference>
<reference evidence="1 2" key="1">
    <citation type="submission" date="2024-08" db="EMBL/GenBank/DDBJ databases">
        <title>Whole-genome sequencing of halo(alkali)philic microorganisms from hypersaline lakes.</title>
        <authorList>
            <person name="Sorokin D.Y."/>
            <person name="Merkel A.Y."/>
            <person name="Messina E."/>
            <person name="Yakimov M."/>
        </authorList>
    </citation>
    <scope>NUCLEOTIDE SEQUENCE [LARGE SCALE GENOMIC DNA]</scope>
    <source>
        <strain evidence="1 2">AB-hyl4</strain>
    </source>
</reference>
<accession>A0ABV4TZU8</accession>
<comment type="caution">
    <text evidence="1">The sequence shown here is derived from an EMBL/GenBank/DDBJ whole genome shotgun (WGS) entry which is preliminary data.</text>
</comment>
<gene>
    <name evidence="1" type="ORF">ACERK3_00685</name>
</gene>
<evidence type="ECO:0000313" key="2">
    <source>
        <dbReference type="Proteomes" id="UP001575105"/>
    </source>
</evidence>
<keyword evidence="2" id="KW-1185">Reference proteome</keyword>
<sequence>MMIHLKRSCEGVGGLLAVVLCLLVWTASAEGRSLFEVFAASDDGTIQAEGEGSSLADLVEDLIRSRGDFTALTAQDFNASLNYGGVEDALTFEVFQDGNEWVVILRSELTGLDEEFRGFSRAAAEDELEDWLKKDGASAYARFQAEIQKRSLVGVLDGNPNATTALLAQQTFRRFGMARPMPSWFTRGQGLDEDGMDPNPEGGWWFRVVGLGNFASAGDFSVDGGGVAFDTGTWLTENLGLSLGSMLMFMDVSGAAVVHGGTEFGVPVRVMNRRALNDAGSLTLTWQVTPVFNVAGAGSADMVAGGLIWGVGGSNQLVLGVGDLDITLGTQLTHYEGIRLRAGDYEFKPDLNQQVLMNGVVVTYPIAEAFFVDGGVSYTRYLSSAAVRDWISPTVGLGMRLGNRGILNANYTGSFGENSYRNHQVMVGLNMPF</sequence>
<organism evidence="1 2">
    <name type="scientific">Natronomicrosphaera hydrolytica</name>
    <dbReference type="NCBI Taxonomy" id="3242702"/>
    <lineage>
        <taxon>Bacteria</taxon>
        <taxon>Pseudomonadati</taxon>
        <taxon>Planctomycetota</taxon>
        <taxon>Phycisphaerae</taxon>
        <taxon>Phycisphaerales</taxon>
        <taxon>Phycisphaeraceae</taxon>
        <taxon>Natronomicrosphaera</taxon>
    </lineage>
</organism>
<proteinExistence type="predicted"/>
<name>A0ABV4TZU8_9BACT</name>
<dbReference type="Gene3D" id="2.40.128.130">
    <property type="entry name" value="Autotransporter beta-domain"/>
    <property type="match status" value="1"/>
</dbReference>